<keyword evidence="4 13" id="KW-0812">Transmembrane</keyword>
<evidence type="ECO:0000256" key="4">
    <source>
        <dbReference type="ARBA" id="ARBA00022692"/>
    </source>
</evidence>
<keyword evidence="7 13" id="KW-0406">Ion transport</keyword>
<evidence type="ECO:0000256" key="5">
    <source>
        <dbReference type="ARBA" id="ARBA00022781"/>
    </source>
</evidence>
<dbReference type="GO" id="GO:0046961">
    <property type="term" value="F:proton-transporting ATPase activity, rotational mechanism"/>
    <property type="evidence" value="ECO:0007669"/>
    <property type="project" value="TreeGrafter"/>
</dbReference>
<comment type="similarity">
    <text evidence="1 13">Belongs to the ATPase B chain family.</text>
</comment>
<dbReference type="InterPro" id="IPR002146">
    <property type="entry name" value="ATP_synth_b/b'su_bac/chlpt"/>
</dbReference>
<feature type="coiled-coil region" evidence="14">
    <location>
        <begin position="31"/>
        <end position="104"/>
    </location>
</feature>
<keyword evidence="8 13" id="KW-0472">Membrane</keyword>
<dbReference type="GO" id="GO:0045259">
    <property type="term" value="C:proton-transporting ATP synthase complex"/>
    <property type="evidence" value="ECO:0007669"/>
    <property type="project" value="UniProtKB-KW"/>
</dbReference>
<dbReference type="CDD" id="cd06503">
    <property type="entry name" value="ATP-synt_Fo_b"/>
    <property type="match status" value="1"/>
</dbReference>
<dbReference type="PANTHER" id="PTHR33445">
    <property type="entry name" value="ATP SYNTHASE SUBUNIT B', CHLOROPLASTIC"/>
    <property type="match status" value="1"/>
</dbReference>
<dbReference type="GO" id="GO:0005886">
    <property type="term" value="C:plasma membrane"/>
    <property type="evidence" value="ECO:0007669"/>
    <property type="project" value="UniProtKB-SubCell"/>
</dbReference>
<evidence type="ECO:0000313" key="15">
    <source>
        <dbReference type="EMBL" id="PQA89570.1"/>
    </source>
</evidence>
<keyword evidence="3 13" id="KW-0138">CF(0)</keyword>
<keyword evidence="6 13" id="KW-1133">Transmembrane helix</keyword>
<comment type="subcellular location">
    <subcellularLocation>
        <location evidence="13">Cell membrane</location>
        <topology evidence="13">Single-pass membrane protein</topology>
    </subcellularLocation>
    <subcellularLocation>
        <location evidence="12">Endomembrane system</location>
        <topology evidence="12">Single-pass membrane protein</topology>
    </subcellularLocation>
</comment>
<dbReference type="Pfam" id="PF00430">
    <property type="entry name" value="ATP-synt_B"/>
    <property type="match status" value="1"/>
</dbReference>
<evidence type="ECO:0000256" key="8">
    <source>
        <dbReference type="ARBA" id="ARBA00023136"/>
    </source>
</evidence>
<comment type="function">
    <text evidence="10 13">F(1)F(0) ATP synthase produces ATP from ADP in the presence of a proton or sodium gradient. F-type ATPases consist of two structural domains, F(1) containing the extramembraneous catalytic core and F(0) containing the membrane proton channel, linked together by a central stalk and a peripheral stalk. During catalysis, ATP synthesis in the catalytic domain of F(1) is coupled via a rotary mechanism of the central stalk subunits to proton translocation.</text>
</comment>
<dbReference type="Pfam" id="PF00213">
    <property type="entry name" value="OSCP"/>
    <property type="match status" value="1"/>
</dbReference>
<reference evidence="15 16" key="1">
    <citation type="submission" date="2017-12" db="EMBL/GenBank/DDBJ databases">
        <authorList>
            <person name="Hurst M.R.H."/>
        </authorList>
    </citation>
    <scope>NUCLEOTIDE SEQUENCE [LARGE SCALE GENOMIC DNA]</scope>
    <source>
        <strain evidence="15 16">SY-3-19</strain>
    </source>
</reference>
<dbReference type="GO" id="GO:0046933">
    <property type="term" value="F:proton-transporting ATP synthase activity, rotational mechanism"/>
    <property type="evidence" value="ECO:0007669"/>
    <property type="project" value="UniProtKB-UniRule"/>
</dbReference>
<evidence type="ECO:0000256" key="12">
    <source>
        <dbReference type="ARBA" id="ARBA00037847"/>
    </source>
</evidence>
<dbReference type="Proteomes" id="UP000239504">
    <property type="component" value="Unassembled WGS sequence"/>
</dbReference>
<protein>
    <recommendedName>
        <fullName evidence="13">ATP synthase subunit b</fullName>
    </recommendedName>
    <alternativeName>
        <fullName evidence="13">ATP synthase F(0) sector subunit b</fullName>
    </alternativeName>
    <alternativeName>
        <fullName evidence="13">ATPase subunit I</fullName>
    </alternativeName>
    <alternativeName>
        <fullName evidence="13">F-type ATPase subunit b</fullName>
        <shortName evidence="13">F-ATPase subunit b</shortName>
    </alternativeName>
</protein>
<evidence type="ECO:0000256" key="13">
    <source>
        <dbReference type="HAMAP-Rule" id="MF_01398"/>
    </source>
</evidence>
<accession>A0A2S7KAM4</accession>
<sequence length="262" mass="29972">MEINWVTVAAQIVNFLVLVWLLKRFLYGPVTRAMERRQKRVRDRLQEAESMRGKAEQERDALKAERDALDRKREEMLSEARAAADKLRHELEKQTRESVDAERAAWFARLSGDRQEVLSDIRRRAGEEFFAIARAAFRDLADDRLEARMIAAFAEKLRALPEETLEKLKSAVRRETSSAQIESAFPLEAEDREAIELALKDILQADVSADYVQREDLIAGIRLRLDSQVVEWGLDSYLDELEERLGTALSDAGVAEAKKAAE</sequence>
<proteinExistence type="inferred from homology"/>
<dbReference type="InterPro" id="IPR000711">
    <property type="entry name" value="ATPase_OSCP/dsu"/>
</dbReference>
<keyword evidence="14" id="KW-0175">Coiled coil</keyword>
<keyword evidence="16" id="KW-1185">Reference proteome</keyword>
<evidence type="ECO:0000256" key="14">
    <source>
        <dbReference type="SAM" id="Coils"/>
    </source>
</evidence>
<keyword evidence="9 13" id="KW-0066">ATP synthesis</keyword>
<organism evidence="15 16">
    <name type="scientific">Hyphococcus luteus</name>
    <dbReference type="NCBI Taxonomy" id="2058213"/>
    <lineage>
        <taxon>Bacteria</taxon>
        <taxon>Pseudomonadati</taxon>
        <taxon>Pseudomonadota</taxon>
        <taxon>Alphaproteobacteria</taxon>
        <taxon>Parvularculales</taxon>
        <taxon>Parvularculaceae</taxon>
        <taxon>Hyphococcus</taxon>
    </lineage>
</organism>
<dbReference type="HAMAP" id="MF_01398">
    <property type="entry name" value="ATP_synth_b_bprime"/>
    <property type="match status" value="1"/>
</dbReference>
<dbReference type="InterPro" id="IPR050059">
    <property type="entry name" value="ATP_synthase_B_chain"/>
</dbReference>
<dbReference type="GO" id="GO:0012505">
    <property type="term" value="C:endomembrane system"/>
    <property type="evidence" value="ECO:0007669"/>
    <property type="project" value="UniProtKB-SubCell"/>
</dbReference>
<feature type="transmembrane region" description="Helical" evidence="13">
    <location>
        <begin position="6"/>
        <end position="27"/>
    </location>
</feature>
<evidence type="ECO:0000256" key="9">
    <source>
        <dbReference type="ARBA" id="ARBA00023310"/>
    </source>
</evidence>
<evidence type="ECO:0000256" key="7">
    <source>
        <dbReference type="ARBA" id="ARBA00023065"/>
    </source>
</evidence>
<comment type="function">
    <text evidence="11">Component of the F(0) channel, it forms part of the peripheral stalk, linking F(1) to F(0). The b'-subunit is a diverged and duplicated form of b found in plants and photosynthetic bacteria.</text>
</comment>
<evidence type="ECO:0000256" key="6">
    <source>
        <dbReference type="ARBA" id="ARBA00022989"/>
    </source>
</evidence>
<keyword evidence="13" id="KW-1003">Cell membrane</keyword>
<evidence type="ECO:0000256" key="3">
    <source>
        <dbReference type="ARBA" id="ARBA00022547"/>
    </source>
</evidence>
<dbReference type="OrthoDB" id="466272at2"/>
<evidence type="ECO:0000256" key="11">
    <source>
        <dbReference type="ARBA" id="ARBA00025614"/>
    </source>
</evidence>
<evidence type="ECO:0000256" key="1">
    <source>
        <dbReference type="ARBA" id="ARBA00005513"/>
    </source>
</evidence>
<dbReference type="EMBL" id="PJCH01000001">
    <property type="protein sequence ID" value="PQA89570.1"/>
    <property type="molecule type" value="Genomic_DNA"/>
</dbReference>
<evidence type="ECO:0000256" key="2">
    <source>
        <dbReference type="ARBA" id="ARBA00022448"/>
    </source>
</evidence>
<dbReference type="PANTHER" id="PTHR33445:SF2">
    <property type="entry name" value="ATP SYNTHASE SUBUNIT B', CHLOROPLASTIC"/>
    <property type="match status" value="1"/>
</dbReference>
<keyword evidence="5 13" id="KW-0375">Hydrogen ion transport</keyword>
<evidence type="ECO:0000313" key="16">
    <source>
        <dbReference type="Proteomes" id="UP000239504"/>
    </source>
</evidence>
<comment type="subunit">
    <text evidence="13">F-type ATPases have 2 components, F(1) - the catalytic core - and F(0) - the membrane proton channel. F(1) has five subunits: alpha(3), beta(3), gamma(1), delta(1), epsilon(1). F(0) has three main subunits: a(1), b(2) and c(10-14). The alpha and beta chains form an alternating ring which encloses part of the gamma chain. F(1) is attached to F(0) by a central stalk formed by the gamma and epsilon chains, while a peripheral stalk is formed by the delta and b chains.</text>
</comment>
<comment type="caution">
    <text evidence="15">The sequence shown here is derived from an EMBL/GenBank/DDBJ whole genome shotgun (WGS) entry which is preliminary data.</text>
</comment>
<dbReference type="RefSeq" id="WP_104828272.1">
    <property type="nucleotide sequence ID" value="NZ_PJCH01000001.1"/>
</dbReference>
<evidence type="ECO:0000256" key="10">
    <source>
        <dbReference type="ARBA" id="ARBA00025198"/>
    </source>
</evidence>
<dbReference type="AlphaFoldDB" id="A0A2S7KAM4"/>
<gene>
    <name evidence="13" type="primary">atpF</name>
    <name evidence="15" type="ORF">CW354_01490</name>
</gene>
<keyword evidence="2 13" id="KW-0813">Transport</keyword>
<name>A0A2S7KAM4_9PROT</name>